<accession>K9G0T7</accession>
<protein>
    <submittedName>
        <fullName evidence="1">Uncharacterized protein</fullName>
    </submittedName>
</protein>
<dbReference type="AlphaFoldDB" id="K9G0T7"/>
<comment type="caution">
    <text evidence="1">The sequence shown here is derived from an EMBL/GenBank/DDBJ whole genome shotgun (WGS) entry which is preliminary data.</text>
</comment>
<dbReference type="Proteomes" id="UP000009882">
    <property type="component" value="Unassembled WGS sequence"/>
</dbReference>
<gene>
    <name evidence="1" type="ORF">PDIG_32760</name>
</gene>
<name>K9G0T7_PEND2</name>
<evidence type="ECO:0000313" key="1">
    <source>
        <dbReference type="EMBL" id="EKV14447.1"/>
    </source>
</evidence>
<reference evidence="2" key="1">
    <citation type="journal article" date="2012" name="BMC Genomics">
        <title>Genome sequence of the necrotrophic fungus Penicillium digitatum, the main postharvest pathogen of citrus.</title>
        <authorList>
            <person name="Marcet-Houben M."/>
            <person name="Ballester A.-R."/>
            <person name="de la Fuente B."/>
            <person name="Harries E."/>
            <person name="Marcos J.F."/>
            <person name="Gonzalez-Candelas L."/>
            <person name="Gabaldon T."/>
        </authorList>
    </citation>
    <scope>NUCLEOTIDE SEQUENCE [LARGE SCALE GENOMIC DNA]</scope>
    <source>
        <strain evidence="2">PHI26 / CECT 20796</strain>
    </source>
</reference>
<dbReference type="InParanoid" id="K9G0T7"/>
<evidence type="ECO:0000313" key="2">
    <source>
        <dbReference type="Proteomes" id="UP000009882"/>
    </source>
</evidence>
<keyword evidence="2" id="KW-1185">Reference proteome</keyword>
<organism evidence="1 2">
    <name type="scientific">Penicillium digitatum (strain PHI26 / CECT 20796)</name>
    <name type="common">Green mold</name>
    <dbReference type="NCBI Taxonomy" id="1170229"/>
    <lineage>
        <taxon>Eukaryota</taxon>
        <taxon>Fungi</taxon>
        <taxon>Dikarya</taxon>
        <taxon>Ascomycota</taxon>
        <taxon>Pezizomycotina</taxon>
        <taxon>Eurotiomycetes</taxon>
        <taxon>Eurotiomycetidae</taxon>
        <taxon>Eurotiales</taxon>
        <taxon>Aspergillaceae</taxon>
        <taxon>Penicillium</taxon>
    </lineage>
</organism>
<proteinExistence type="predicted"/>
<dbReference type="HOGENOM" id="CLU_3160158_0_0_1"/>
<dbReference type="EMBL" id="AKCT01000135">
    <property type="protein sequence ID" value="EKV14447.1"/>
    <property type="molecule type" value="Genomic_DNA"/>
</dbReference>
<sequence>MQSTVPRTYHVRSTGRAVKWILTFAFKGDDCDHFEWRLQALGQKEKVD</sequence>